<gene>
    <name evidence="1" type="ORF">CAP_0979</name>
</gene>
<sequence>MLRAVQPVQGMKVMGSGVEVKSCRSGGLAQGVNDPLAGSLTRL</sequence>
<dbReference type="EMBL" id="ASRX01000118">
    <property type="protein sequence ID" value="EYF00289.1"/>
    <property type="molecule type" value="Genomic_DNA"/>
</dbReference>
<keyword evidence="2" id="KW-1185">Reference proteome</keyword>
<name>A0A017STI6_9BACT</name>
<evidence type="ECO:0000313" key="1">
    <source>
        <dbReference type="EMBL" id="EYF00289.1"/>
    </source>
</evidence>
<organism evidence="1 2">
    <name type="scientific">Chondromyces apiculatus DSM 436</name>
    <dbReference type="NCBI Taxonomy" id="1192034"/>
    <lineage>
        <taxon>Bacteria</taxon>
        <taxon>Pseudomonadati</taxon>
        <taxon>Myxococcota</taxon>
        <taxon>Polyangia</taxon>
        <taxon>Polyangiales</taxon>
        <taxon>Polyangiaceae</taxon>
        <taxon>Chondromyces</taxon>
    </lineage>
</organism>
<accession>A0A017STI6</accession>
<protein>
    <submittedName>
        <fullName evidence="1">Uncharacterized protein</fullName>
    </submittedName>
</protein>
<dbReference type="AlphaFoldDB" id="A0A017STI6"/>
<dbReference type="STRING" id="1192034.CAP_0979"/>
<proteinExistence type="predicted"/>
<comment type="caution">
    <text evidence="1">The sequence shown here is derived from an EMBL/GenBank/DDBJ whole genome shotgun (WGS) entry which is preliminary data.</text>
</comment>
<evidence type="ECO:0000313" key="2">
    <source>
        <dbReference type="Proteomes" id="UP000019678"/>
    </source>
</evidence>
<reference evidence="1 2" key="1">
    <citation type="submission" date="2013-05" db="EMBL/GenBank/DDBJ databases">
        <title>Genome assembly of Chondromyces apiculatus DSM 436.</title>
        <authorList>
            <person name="Sharma G."/>
            <person name="Khatri I."/>
            <person name="Kaur C."/>
            <person name="Mayilraj S."/>
            <person name="Subramanian S."/>
        </authorList>
    </citation>
    <scope>NUCLEOTIDE SEQUENCE [LARGE SCALE GENOMIC DNA]</scope>
    <source>
        <strain evidence="1 2">DSM 436</strain>
    </source>
</reference>
<dbReference type="Proteomes" id="UP000019678">
    <property type="component" value="Unassembled WGS sequence"/>
</dbReference>